<keyword evidence="3" id="KW-1185">Reference proteome</keyword>
<evidence type="ECO:0000313" key="3">
    <source>
        <dbReference type="Proteomes" id="UP001550850"/>
    </source>
</evidence>
<dbReference type="InterPro" id="IPR008634">
    <property type="entry name" value="Gas-vesicle_GvpO"/>
</dbReference>
<accession>A0ABV2YLK4</accession>
<sequence>MADNGERRRASATATRRAPRERRVRSAVEAARCAADELAALVHHPQEGVSAVRRSEEGGWSVVLDVLELARIPDTTSLLATYEVELDADGRMVQYCRTARYRRGGADQ</sequence>
<evidence type="ECO:0000313" key="2">
    <source>
        <dbReference type="EMBL" id="MEU3556618.1"/>
    </source>
</evidence>
<gene>
    <name evidence="2" type="ORF">AB0E65_20745</name>
</gene>
<dbReference type="Proteomes" id="UP001550850">
    <property type="component" value="Unassembled WGS sequence"/>
</dbReference>
<reference evidence="2 3" key="1">
    <citation type="submission" date="2024-06" db="EMBL/GenBank/DDBJ databases">
        <title>The Natural Products Discovery Center: Release of the First 8490 Sequenced Strains for Exploring Actinobacteria Biosynthetic Diversity.</title>
        <authorList>
            <person name="Kalkreuter E."/>
            <person name="Kautsar S.A."/>
            <person name="Yang D."/>
            <person name="Bader C.D."/>
            <person name="Teijaro C.N."/>
            <person name="Fluegel L."/>
            <person name="Davis C.M."/>
            <person name="Simpson J.R."/>
            <person name="Lauterbach L."/>
            <person name="Steele A.D."/>
            <person name="Gui C."/>
            <person name="Meng S."/>
            <person name="Li G."/>
            <person name="Viehrig K."/>
            <person name="Ye F."/>
            <person name="Su P."/>
            <person name="Kiefer A.F."/>
            <person name="Nichols A."/>
            <person name="Cepeda A.J."/>
            <person name="Yan W."/>
            <person name="Fan B."/>
            <person name="Jiang Y."/>
            <person name="Adhikari A."/>
            <person name="Zheng C.-J."/>
            <person name="Schuster L."/>
            <person name="Cowan T.M."/>
            <person name="Smanski M.J."/>
            <person name="Chevrette M.G."/>
            <person name="De Carvalho L.P.S."/>
            <person name="Shen B."/>
        </authorList>
    </citation>
    <scope>NUCLEOTIDE SEQUENCE [LARGE SCALE GENOMIC DNA]</scope>
    <source>
        <strain evidence="2 3">NPDC038104</strain>
    </source>
</reference>
<name>A0ABV2YLK4_9ACTN</name>
<dbReference type="PIRSF" id="PIRSF028743">
    <property type="entry name" value="GvpO_protein"/>
    <property type="match status" value="1"/>
</dbReference>
<dbReference type="RefSeq" id="WP_108952164.1">
    <property type="nucleotide sequence ID" value="NZ_BEVZ01000002.1"/>
</dbReference>
<comment type="caution">
    <text evidence="2">The sequence shown here is derived from an EMBL/GenBank/DDBJ whole genome shotgun (WGS) entry which is preliminary data.</text>
</comment>
<proteinExistence type="predicted"/>
<dbReference type="EMBL" id="JBEZUR010000036">
    <property type="protein sequence ID" value="MEU3556618.1"/>
    <property type="molecule type" value="Genomic_DNA"/>
</dbReference>
<dbReference type="Pfam" id="PF05800">
    <property type="entry name" value="GvpO"/>
    <property type="match status" value="1"/>
</dbReference>
<organism evidence="2 3">
    <name type="scientific">Streptomyces fragilis</name>
    <dbReference type="NCBI Taxonomy" id="67301"/>
    <lineage>
        <taxon>Bacteria</taxon>
        <taxon>Bacillati</taxon>
        <taxon>Actinomycetota</taxon>
        <taxon>Actinomycetes</taxon>
        <taxon>Kitasatosporales</taxon>
        <taxon>Streptomycetaceae</taxon>
        <taxon>Streptomyces</taxon>
    </lineage>
</organism>
<feature type="region of interest" description="Disordered" evidence="1">
    <location>
        <begin position="1"/>
        <end position="23"/>
    </location>
</feature>
<evidence type="ECO:0000256" key="1">
    <source>
        <dbReference type="SAM" id="MobiDB-lite"/>
    </source>
</evidence>
<protein>
    <submittedName>
        <fullName evidence="2">Gas vesicle protein</fullName>
    </submittedName>
</protein>